<evidence type="ECO:0000313" key="1">
    <source>
        <dbReference type="EMBL" id="QBQ99212.1"/>
    </source>
</evidence>
<dbReference type="AlphaFoldDB" id="A0A4V1AZG7"/>
<reference evidence="1 2" key="1">
    <citation type="submission" date="2019-03" db="EMBL/GenBank/DDBJ databases">
        <title>Paraburkholderia sp. 7MH5, isolated from subtropical forest soil.</title>
        <authorList>
            <person name="Gao Z.-H."/>
            <person name="Qiu L.-H."/>
        </authorList>
    </citation>
    <scope>NUCLEOTIDE SEQUENCE [LARGE SCALE GENOMIC DNA]</scope>
    <source>
        <strain evidence="1 2">7MH5</strain>
    </source>
</reference>
<sequence length="62" mass="7200">MTLDQLFLWHREQHERWAHLAENNKATLSQPYKSSLKRSYEKKAAFHAKAATIINPLRGVPA</sequence>
<protein>
    <submittedName>
        <fullName evidence="1">Uncharacterized protein</fullName>
    </submittedName>
</protein>
<accession>A0A4V1AZG7</accession>
<dbReference type="RefSeq" id="WP_134751756.1">
    <property type="nucleotide sequence ID" value="NZ_CP038149.1"/>
</dbReference>
<keyword evidence="2" id="KW-1185">Reference proteome</keyword>
<organism evidence="1 2">
    <name type="scientific">Paraburkholderia pallida</name>
    <dbReference type="NCBI Taxonomy" id="2547399"/>
    <lineage>
        <taxon>Bacteria</taxon>
        <taxon>Pseudomonadati</taxon>
        <taxon>Pseudomonadota</taxon>
        <taxon>Betaproteobacteria</taxon>
        <taxon>Burkholderiales</taxon>
        <taxon>Burkholderiaceae</taxon>
        <taxon>Paraburkholderia</taxon>
    </lineage>
</organism>
<dbReference type="Proteomes" id="UP000295727">
    <property type="component" value="Chromosome 2"/>
</dbReference>
<name>A0A4V1AZG7_9BURK</name>
<evidence type="ECO:0000313" key="2">
    <source>
        <dbReference type="Proteomes" id="UP000295727"/>
    </source>
</evidence>
<dbReference type="OrthoDB" id="6901389at2"/>
<dbReference type="EMBL" id="CP038149">
    <property type="protein sequence ID" value="QBQ99212.1"/>
    <property type="molecule type" value="Genomic_DNA"/>
</dbReference>
<dbReference type="KEGG" id="ppai:E1956_18570"/>
<gene>
    <name evidence="1" type="ORF">E1956_18570</name>
</gene>
<proteinExistence type="predicted"/>